<sequence>MNRLLTYVYSGDEYNKQQISTTSIAITTTILRPDASFTTWLDYHLQRAKYIMVHMDDPTNTRETLEHICSTRPDVILRNGSKTKPEMTPESRIMLRQQDNVLEAIMYFLDPAHPAAWLVHIDTDELLYEPGGETERSWNHHQEAGSVKFTNHEAVPLMEEVDNPFVSCTSFRVSSGGTKHFMAYGNGKAAVRLSNRVGPSGPHAFTAYRGELYKVPAEEAMVLHYSTPSYERWVAKYKHFGRFGDYWYNDPTVPNKMDFMKKSRDVVQAAVKSGDWTEARAFWDSWVPKQGTDEWREDVEMERVRKYEPLSGMLGVKTEDYSDL</sequence>
<dbReference type="Proteomes" id="UP001310594">
    <property type="component" value="Unassembled WGS sequence"/>
</dbReference>
<protein>
    <submittedName>
        <fullName evidence="1">Uncharacterized protein</fullName>
    </submittedName>
</protein>
<dbReference type="EMBL" id="JAVRQU010000016">
    <property type="protein sequence ID" value="KAK5694224.1"/>
    <property type="molecule type" value="Genomic_DNA"/>
</dbReference>
<reference evidence="1" key="1">
    <citation type="submission" date="2023-08" db="EMBL/GenBank/DDBJ databases">
        <title>Black Yeasts Isolated from many extreme environments.</title>
        <authorList>
            <person name="Coleine C."/>
            <person name="Stajich J.E."/>
            <person name="Selbmann L."/>
        </authorList>
    </citation>
    <scope>NUCLEOTIDE SEQUENCE</scope>
    <source>
        <strain evidence="1">CCFEE 5810</strain>
    </source>
</reference>
<gene>
    <name evidence="1" type="ORF">LTR97_009846</name>
</gene>
<proteinExistence type="predicted"/>
<evidence type="ECO:0000313" key="2">
    <source>
        <dbReference type="Proteomes" id="UP001310594"/>
    </source>
</evidence>
<evidence type="ECO:0000313" key="1">
    <source>
        <dbReference type="EMBL" id="KAK5694224.1"/>
    </source>
</evidence>
<comment type="caution">
    <text evidence="1">The sequence shown here is derived from an EMBL/GenBank/DDBJ whole genome shotgun (WGS) entry which is preliminary data.</text>
</comment>
<dbReference type="GO" id="GO:0030244">
    <property type="term" value="P:cellulose biosynthetic process"/>
    <property type="evidence" value="ECO:0007669"/>
    <property type="project" value="InterPro"/>
</dbReference>
<dbReference type="AlphaFoldDB" id="A0AAN7VVL6"/>
<dbReference type="PANTHER" id="PTHR46701">
    <property type="entry name" value="GLYCOSYLTRANSFERASE-LIKE KOBITO 1"/>
    <property type="match status" value="1"/>
</dbReference>
<dbReference type="PANTHER" id="PTHR46701:SF7">
    <property type="entry name" value="GLYCOSYLTRANSFERASE-LIKE KOBITO 1"/>
    <property type="match status" value="1"/>
</dbReference>
<name>A0AAN7VVL6_9PEZI</name>
<organism evidence="1 2">
    <name type="scientific">Elasticomyces elasticus</name>
    <dbReference type="NCBI Taxonomy" id="574655"/>
    <lineage>
        <taxon>Eukaryota</taxon>
        <taxon>Fungi</taxon>
        <taxon>Dikarya</taxon>
        <taxon>Ascomycota</taxon>
        <taxon>Pezizomycotina</taxon>
        <taxon>Dothideomycetes</taxon>
        <taxon>Dothideomycetidae</taxon>
        <taxon>Mycosphaerellales</taxon>
        <taxon>Teratosphaeriaceae</taxon>
        <taxon>Elasticomyces</taxon>
    </lineage>
</organism>
<accession>A0AAN7VVL6</accession>
<dbReference type="InterPro" id="IPR044224">
    <property type="entry name" value="KOBITO1-like"/>
</dbReference>